<dbReference type="OrthoDB" id="284897at2"/>
<dbReference type="AlphaFoldDB" id="K8P5X7"/>
<accession>K8P5X7</accession>
<evidence type="ECO:0000313" key="3">
    <source>
        <dbReference type="Proteomes" id="UP000001095"/>
    </source>
</evidence>
<dbReference type="SUPFAM" id="SSF54593">
    <property type="entry name" value="Glyoxalase/Bleomycin resistance protein/Dihydroxybiphenyl dioxygenase"/>
    <property type="match status" value="1"/>
</dbReference>
<evidence type="ECO:0000259" key="1">
    <source>
        <dbReference type="PROSITE" id="PS51819"/>
    </source>
</evidence>
<organism evidence="2 3">
    <name type="scientific">Afipia clevelandensis ATCC 49720</name>
    <dbReference type="NCBI Taxonomy" id="883079"/>
    <lineage>
        <taxon>Bacteria</taxon>
        <taxon>Pseudomonadati</taxon>
        <taxon>Pseudomonadota</taxon>
        <taxon>Alphaproteobacteria</taxon>
        <taxon>Hyphomicrobiales</taxon>
        <taxon>Nitrobacteraceae</taxon>
        <taxon>Afipia</taxon>
    </lineage>
</organism>
<comment type="caution">
    <text evidence="2">The sequence shown here is derived from an EMBL/GenBank/DDBJ whole genome shotgun (WGS) entry which is preliminary data.</text>
</comment>
<dbReference type="PROSITE" id="PS51819">
    <property type="entry name" value="VOC"/>
    <property type="match status" value="1"/>
</dbReference>
<gene>
    <name evidence="2" type="ORF">HMPREF9696_02943</name>
</gene>
<feature type="domain" description="VOC" evidence="1">
    <location>
        <begin position="4"/>
        <end position="123"/>
    </location>
</feature>
<evidence type="ECO:0000313" key="2">
    <source>
        <dbReference type="EMBL" id="EKS33823.1"/>
    </source>
</evidence>
<protein>
    <recommendedName>
        <fullName evidence="1">VOC domain-containing protein</fullName>
    </recommendedName>
</protein>
<keyword evidence="3" id="KW-1185">Reference proteome</keyword>
<dbReference type="InterPro" id="IPR037523">
    <property type="entry name" value="VOC_core"/>
</dbReference>
<dbReference type="InterPro" id="IPR029068">
    <property type="entry name" value="Glyas_Bleomycin-R_OHBP_Dase"/>
</dbReference>
<dbReference type="Pfam" id="PF00903">
    <property type="entry name" value="Glyoxalase"/>
    <property type="match status" value="1"/>
</dbReference>
<dbReference type="InterPro" id="IPR004360">
    <property type="entry name" value="Glyas_Fos-R_dOase_dom"/>
</dbReference>
<sequence length="132" mass="15323">MKLTALIPMLSVSDLTLSIAFYRDRLGFNVINVFGEPEPKWCMIGRDAIKFMLNEPPRAETDTVPLHAKNFQVYYFYPDDVASLHAAWKSDGLPVTDLRVTLYGMKEFELRDPDNYWLWFGQECNDPPTVRE</sequence>
<dbReference type="Gene3D" id="3.10.180.10">
    <property type="entry name" value="2,3-Dihydroxybiphenyl 1,2-Dioxygenase, domain 1"/>
    <property type="match status" value="1"/>
</dbReference>
<name>K8P5X7_9BRAD</name>
<dbReference type="HOGENOM" id="CLU_1823194_0_0_5"/>
<proteinExistence type="predicted"/>
<dbReference type="RefSeq" id="WP_002713813.1">
    <property type="nucleotide sequence ID" value="NZ_KB375281.1"/>
</dbReference>
<dbReference type="PATRIC" id="fig|883079.3.peg.3005"/>
<dbReference type="EMBL" id="AGWY01000012">
    <property type="protein sequence ID" value="EKS33823.1"/>
    <property type="molecule type" value="Genomic_DNA"/>
</dbReference>
<dbReference type="Proteomes" id="UP000001095">
    <property type="component" value="Unassembled WGS sequence"/>
</dbReference>
<reference evidence="2 3" key="1">
    <citation type="submission" date="2012-04" db="EMBL/GenBank/DDBJ databases">
        <title>The Genome Sequence of Afipia clevelandensis ATCC 49720.</title>
        <authorList>
            <consortium name="The Broad Institute Genome Sequencing Platform"/>
            <person name="Earl A."/>
            <person name="Ward D."/>
            <person name="Feldgarden M."/>
            <person name="Gevers D."/>
            <person name="Huys G."/>
            <person name="Walker B."/>
            <person name="Young S.K."/>
            <person name="Zeng Q."/>
            <person name="Gargeya S."/>
            <person name="Fitzgerald M."/>
            <person name="Haas B."/>
            <person name="Abouelleil A."/>
            <person name="Alvarado L."/>
            <person name="Arachchi H.M."/>
            <person name="Berlin A."/>
            <person name="Chapman S.B."/>
            <person name="Goldberg J."/>
            <person name="Griggs A."/>
            <person name="Gujja S."/>
            <person name="Hansen M."/>
            <person name="Howarth C."/>
            <person name="Imamovic A."/>
            <person name="Larimer J."/>
            <person name="McCowen C."/>
            <person name="Montmayeur A."/>
            <person name="Murphy C."/>
            <person name="Neiman D."/>
            <person name="Pearson M."/>
            <person name="Priest M."/>
            <person name="Roberts A."/>
            <person name="Saif S."/>
            <person name="Shea T."/>
            <person name="Sisk P."/>
            <person name="Sykes S."/>
            <person name="Wortman J."/>
            <person name="Nusbaum C."/>
            <person name="Birren B."/>
        </authorList>
    </citation>
    <scope>NUCLEOTIDE SEQUENCE [LARGE SCALE GENOMIC DNA]</scope>
    <source>
        <strain evidence="2 3">ATCC 49720</strain>
    </source>
</reference>